<sequence>MLDSVQGVLSGVARGCGWQHLAMYLKLYAKGPVDWLICGLSCQAGTLLLITLRTKWNRLDLSHNAASSV</sequence>
<reference evidence="1 2" key="1">
    <citation type="journal article" date="2023" name="G3 (Bethesda)">
        <title>A chromosome-length genome assembly and annotation of blackberry (Rubus argutus, cv. 'Hillquist').</title>
        <authorList>
            <person name="Bruna T."/>
            <person name="Aryal R."/>
            <person name="Dudchenko O."/>
            <person name="Sargent D.J."/>
            <person name="Mead D."/>
            <person name="Buti M."/>
            <person name="Cavallini A."/>
            <person name="Hytonen T."/>
            <person name="Andres J."/>
            <person name="Pham M."/>
            <person name="Weisz D."/>
            <person name="Mascagni F."/>
            <person name="Usai G."/>
            <person name="Natali L."/>
            <person name="Bassil N."/>
            <person name="Fernandez G.E."/>
            <person name="Lomsadze A."/>
            <person name="Armour M."/>
            <person name="Olukolu B."/>
            <person name="Poorten T."/>
            <person name="Britton C."/>
            <person name="Davik J."/>
            <person name="Ashrafi H."/>
            <person name="Aiden E.L."/>
            <person name="Borodovsky M."/>
            <person name="Worthington M."/>
        </authorList>
    </citation>
    <scope>NUCLEOTIDE SEQUENCE [LARGE SCALE GENOMIC DNA]</scope>
    <source>
        <tissue evidence="1">Leaf</tissue>
    </source>
</reference>
<dbReference type="EMBL" id="JBEDUW010000003">
    <property type="protein sequence ID" value="KAK9938055.1"/>
    <property type="molecule type" value="Genomic_DNA"/>
</dbReference>
<protein>
    <submittedName>
        <fullName evidence="1">Uncharacterized protein</fullName>
    </submittedName>
</protein>
<organism evidence="1 2">
    <name type="scientific">Rubus argutus</name>
    <name type="common">Southern blackberry</name>
    <dbReference type="NCBI Taxonomy" id="59490"/>
    <lineage>
        <taxon>Eukaryota</taxon>
        <taxon>Viridiplantae</taxon>
        <taxon>Streptophyta</taxon>
        <taxon>Embryophyta</taxon>
        <taxon>Tracheophyta</taxon>
        <taxon>Spermatophyta</taxon>
        <taxon>Magnoliopsida</taxon>
        <taxon>eudicotyledons</taxon>
        <taxon>Gunneridae</taxon>
        <taxon>Pentapetalae</taxon>
        <taxon>rosids</taxon>
        <taxon>fabids</taxon>
        <taxon>Rosales</taxon>
        <taxon>Rosaceae</taxon>
        <taxon>Rosoideae</taxon>
        <taxon>Rosoideae incertae sedis</taxon>
        <taxon>Rubus</taxon>
    </lineage>
</organism>
<dbReference type="Proteomes" id="UP001457282">
    <property type="component" value="Unassembled WGS sequence"/>
</dbReference>
<gene>
    <name evidence="1" type="ORF">M0R45_014815</name>
</gene>
<proteinExistence type="predicted"/>
<accession>A0AAW1XQ99</accession>
<name>A0AAW1XQ99_RUBAR</name>
<comment type="caution">
    <text evidence="1">The sequence shown here is derived from an EMBL/GenBank/DDBJ whole genome shotgun (WGS) entry which is preliminary data.</text>
</comment>
<evidence type="ECO:0000313" key="1">
    <source>
        <dbReference type="EMBL" id="KAK9938055.1"/>
    </source>
</evidence>
<keyword evidence="2" id="KW-1185">Reference proteome</keyword>
<dbReference type="AlphaFoldDB" id="A0AAW1XQ99"/>
<evidence type="ECO:0000313" key="2">
    <source>
        <dbReference type="Proteomes" id="UP001457282"/>
    </source>
</evidence>